<dbReference type="AlphaFoldDB" id="A0A7W9HTK9"/>
<dbReference type="EMBL" id="JACHMO010000001">
    <property type="protein sequence ID" value="MBB5807961.1"/>
    <property type="molecule type" value="Genomic_DNA"/>
</dbReference>
<protein>
    <submittedName>
        <fullName evidence="2">Uncharacterized protein</fullName>
    </submittedName>
</protein>
<dbReference type="Proteomes" id="UP000552097">
    <property type="component" value="Unassembled WGS sequence"/>
</dbReference>
<gene>
    <name evidence="2" type="ORF">F4560_007729</name>
</gene>
<keyword evidence="3" id="KW-1185">Reference proteome</keyword>
<reference evidence="2 3" key="1">
    <citation type="submission" date="2020-08" db="EMBL/GenBank/DDBJ databases">
        <title>Sequencing the genomes of 1000 actinobacteria strains.</title>
        <authorList>
            <person name="Klenk H.-P."/>
        </authorList>
    </citation>
    <scope>NUCLEOTIDE SEQUENCE [LARGE SCALE GENOMIC DNA]</scope>
    <source>
        <strain evidence="2 3">DSM 45486</strain>
    </source>
</reference>
<organism evidence="2 3">
    <name type="scientific">Saccharothrix ecbatanensis</name>
    <dbReference type="NCBI Taxonomy" id="1105145"/>
    <lineage>
        <taxon>Bacteria</taxon>
        <taxon>Bacillati</taxon>
        <taxon>Actinomycetota</taxon>
        <taxon>Actinomycetes</taxon>
        <taxon>Pseudonocardiales</taxon>
        <taxon>Pseudonocardiaceae</taxon>
        <taxon>Saccharothrix</taxon>
    </lineage>
</organism>
<accession>A0A7W9HTK9</accession>
<dbReference type="RefSeq" id="WP_184927937.1">
    <property type="nucleotide sequence ID" value="NZ_JACHMO010000001.1"/>
</dbReference>
<evidence type="ECO:0000313" key="2">
    <source>
        <dbReference type="EMBL" id="MBB5807961.1"/>
    </source>
</evidence>
<feature type="region of interest" description="Disordered" evidence="1">
    <location>
        <begin position="1"/>
        <end position="66"/>
    </location>
</feature>
<proteinExistence type="predicted"/>
<name>A0A7W9HTK9_9PSEU</name>
<evidence type="ECO:0000313" key="3">
    <source>
        <dbReference type="Proteomes" id="UP000552097"/>
    </source>
</evidence>
<sequence>MSNTTKNEYLGEEVPTDATLLPAVPEPDQDQQEQLPGQDPKHDHTHDDGDLEPMCAGGGCVQKMPV</sequence>
<feature type="compositionally biased region" description="Basic and acidic residues" evidence="1">
    <location>
        <begin position="39"/>
        <end position="48"/>
    </location>
</feature>
<comment type="caution">
    <text evidence="2">The sequence shown here is derived from an EMBL/GenBank/DDBJ whole genome shotgun (WGS) entry which is preliminary data.</text>
</comment>
<evidence type="ECO:0000256" key="1">
    <source>
        <dbReference type="SAM" id="MobiDB-lite"/>
    </source>
</evidence>